<evidence type="ECO:0000256" key="2">
    <source>
        <dbReference type="SAM" id="SignalP"/>
    </source>
</evidence>
<reference evidence="4" key="1">
    <citation type="submission" date="2020-06" db="EMBL/GenBank/DDBJ databases">
        <authorList>
            <consortium name="Plant Systems Biology data submission"/>
        </authorList>
    </citation>
    <scope>NUCLEOTIDE SEQUENCE</scope>
    <source>
        <strain evidence="4">D6</strain>
    </source>
</reference>
<evidence type="ECO:0000256" key="1">
    <source>
        <dbReference type="SAM" id="MobiDB-lite"/>
    </source>
</evidence>
<dbReference type="Pfam" id="PF13460">
    <property type="entry name" value="NAD_binding_10"/>
    <property type="match status" value="1"/>
</dbReference>
<feature type="chain" id="PRO_5040460819" evidence="2">
    <location>
        <begin position="19"/>
        <end position="382"/>
    </location>
</feature>
<dbReference type="OrthoDB" id="426386at2759"/>
<proteinExistence type="predicted"/>
<dbReference type="SUPFAM" id="SSF51735">
    <property type="entry name" value="NAD(P)-binding Rossmann-fold domains"/>
    <property type="match status" value="1"/>
</dbReference>
<feature type="domain" description="NAD(P)-binding" evidence="3">
    <location>
        <begin position="60"/>
        <end position="285"/>
    </location>
</feature>
<gene>
    <name evidence="4" type="ORF">SEMRO_140_G065360.1</name>
</gene>
<sequence length="382" mass="40366">MLRLGFWLLLVSVPLSSAFTPPAILATTVASSTASGAETGTVQQLDVPVNQVVTRVAVAGATGRVGRLVVEELLSRGVQEVVALVRDVEAAEEILGGTDAPANLQITQCNLSSKGQISSVLNDVDAMIWCATGFSQKPNAGPLEKAKGLLDLAMKKTIDVTALPVIGNVIKENNLGGKNPQQLPKVVMCSSAGVTRTIWDDEKKALMPGAADIPIVRLNPFGALDIKRSSEDKLRETGVDYTVVRPCGLNDEHPVGSRPLLSQGDVAVGRINRKDVARVLVDCLTLPEATGKTFEVIGVAGYPFGSIRGALSNLRSDEEGLPPLDAIVSTYTTLQQLLPGEKQDSAALAMGQTYEQLDKDEVGRLGERGKEILDDGAPRPSS</sequence>
<dbReference type="AlphaFoldDB" id="A0A9N8DL00"/>
<evidence type="ECO:0000259" key="3">
    <source>
        <dbReference type="Pfam" id="PF13460"/>
    </source>
</evidence>
<protein>
    <submittedName>
        <fullName evidence="4">TIC 62, chloroplastic</fullName>
    </submittedName>
</protein>
<dbReference type="PANTHER" id="PTHR15020">
    <property type="entry name" value="FLAVIN REDUCTASE-RELATED"/>
    <property type="match status" value="1"/>
</dbReference>
<keyword evidence="5" id="KW-1185">Reference proteome</keyword>
<feature type="signal peptide" evidence="2">
    <location>
        <begin position="1"/>
        <end position="18"/>
    </location>
</feature>
<comment type="caution">
    <text evidence="4">The sequence shown here is derived from an EMBL/GenBank/DDBJ whole genome shotgun (WGS) entry which is preliminary data.</text>
</comment>
<dbReference type="InterPro" id="IPR016040">
    <property type="entry name" value="NAD(P)-bd_dom"/>
</dbReference>
<dbReference type="EMBL" id="CAICTM010000139">
    <property type="protein sequence ID" value="CAB9502561.1"/>
    <property type="molecule type" value="Genomic_DNA"/>
</dbReference>
<feature type="region of interest" description="Disordered" evidence="1">
    <location>
        <begin position="359"/>
        <end position="382"/>
    </location>
</feature>
<dbReference type="InterPro" id="IPR036291">
    <property type="entry name" value="NAD(P)-bd_dom_sf"/>
</dbReference>
<name>A0A9N8DL00_9STRA</name>
<accession>A0A9N8DL00</accession>
<organism evidence="4 5">
    <name type="scientific">Seminavis robusta</name>
    <dbReference type="NCBI Taxonomy" id="568900"/>
    <lineage>
        <taxon>Eukaryota</taxon>
        <taxon>Sar</taxon>
        <taxon>Stramenopiles</taxon>
        <taxon>Ochrophyta</taxon>
        <taxon>Bacillariophyta</taxon>
        <taxon>Bacillariophyceae</taxon>
        <taxon>Bacillariophycidae</taxon>
        <taxon>Naviculales</taxon>
        <taxon>Naviculaceae</taxon>
        <taxon>Seminavis</taxon>
    </lineage>
</organism>
<evidence type="ECO:0000313" key="4">
    <source>
        <dbReference type="EMBL" id="CAB9502561.1"/>
    </source>
</evidence>
<dbReference type="Gene3D" id="3.40.50.720">
    <property type="entry name" value="NAD(P)-binding Rossmann-like Domain"/>
    <property type="match status" value="1"/>
</dbReference>
<evidence type="ECO:0000313" key="5">
    <source>
        <dbReference type="Proteomes" id="UP001153069"/>
    </source>
</evidence>
<dbReference type="PANTHER" id="PTHR15020:SF11">
    <property type="entry name" value="OS06G0360300 PROTEIN"/>
    <property type="match status" value="1"/>
</dbReference>
<keyword evidence="2" id="KW-0732">Signal</keyword>
<dbReference type="Proteomes" id="UP001153069">
    <property type="component" value="Unassembled WGS sequence"/>
</dbReference>